<sequence>MKRFFYLFVTLLVMSCTGSKNAPDFIKNTEGRYFFNSDETLEIYFEEKELKVKWRGKDMTPIKVNDSSFYLKEMNEKLVFVSKPKMHIELAPKREHDGEKFVFDKLLKGQKTPSEYLANKEYNKALLGYLAIKKKDSLDRTIRERALNDLGYSKLRDNKFEEAIEIFKINVALYPHKSNPYDSLGEGYWEMKDTANAVASYKKALSINPENRSARRFLRRHKFE</sequence>
<dbReference type="PROSITE" id="PS50005">
    <property type="entry name" value="TPR"/>
    <property type="match status" value="2"/>
</dbReference>
<feature type="repeat" description="TPR" evidence="1">
    <location>
        <begin position="178"/>
        <end position="211"/>
    </location>
</feature>
<feature type="chain" id="PRO_5046904785" description="Tetratricopeptide repeat protein" evidence="2">
    <location>
        <begin position="23"/>
        <end position="224"/>
    </location>
</feature>
<dbReference type="SMART" id="SM00028">
    <property type="entry name" value="TPR"/>
    <property type="match status" value="2"/>
</dbReference>
<feature type="signal peptide" evidence="2">
    <location>
        <begin position="1"/>
        <end position="22"/>
    </location>
</feature>
<reference evidence="3 4" key="1">
    <citation type="submission" date="2023-09" db="EMBL/GenBank/DDBJ databases">
        <title>Novel taxa isolated from Blanes Bay.</title>
        <authorList>
            <person name="Rey-Velasco X."/>
            <person name="Lucena T."/>
        </authorList>
    </citation>
    <scope>NUCLEOTIDE SEQUENCE [LARGE SCALE GENOMIC DNA]</scope>
    <source>
        <strain evidence="3 4">S356</strain>
    </source>
</reference>
<dbReference type="InterPro" id="IPR011990">
    <property type="entry name" value="TPR-like_helical_dom_sf"/>
</dbReference>
<dbReference type="Gene3D" id="1.25.40.10">
    <property type="entry name" value="Tetratricopeptide repeat domain"/>
    <property type="match status" value="1"/>
</dbReference>
<dbReference type="Pfam" id="PF13181">
    <property type="entry name" value="TPR_8"/>
    <property type="match status" value="1"/>
</dbReference>
<proteinExistence type="predicted"/>
<evidence type="ECO:0000256" key="1">
    <source>
        <dbReference type="PROSITE-ProRule" id="PRU00339"/>
    </source>
</evidence>
<dbReference type="EMBL" id="JAVTTO010000004">
    <property type="protein sequence ID" value="MDT7833180.1"/>
    <property type="molecule type" value="Genomic_DNA"/>
</dbReference>
<keyword evidence="2" id="KW-0732">Signal</keyword>
<dbReference type="InterPro" id="IPR019734">
    <property type="entry name" value="TPR_rpt"/>
</dbReference>
<evidence type="ECO:0008006" key="5">
    <source>
        <dbReference type="Google" id="ProtNLM"/>
    </source>
</evidence>
<dbReference type="RefSeq" id="WP_349242429.1">
    <property type="nucleotide sequence ID" value="NZ_JAVTTO010000004.1"/>
</dbReference>
<feature type="repeat" description="TPR" evidence="1">
    <location>
        <begin position="144"/>
        <end position="177"/>
    </location>
</feature>
<organism evidence="3 4">
    <name type="scientific">Asprobacillus argus</name>
    <dbReference type="NCBI Taxonomy" id="3076534"/>
    <lineage>
        <taxon>Bacteria</taxon>
        <taxon>Pseudomonadati</taxon>
        <taxon>Bacteroidota</taxon>
        <taxon>Flavobacteriia</taxon>
        <taxon>Flavobacteriales</taxon>
        <taxon>Flavobacteriaceae</taxon>
        <taxon>Asprobacillus</taxon>
    </lineage>
</organism>
<gene>
    <name evidence="3" type="ORF">RQM59_12355</name>
</gene>
<dbReference type="PROSITE" id="PS51257">
    <property type="entry name" value="PROKAR_LIPOPROTEIN"/>
    <property type="match status" value="1"/>
</dbReference>
<evidence type="ECO:0000256" key="2">
    <source>
        <dbReference type="SAM" id="SignalP"/>
    </source>
</evidence>
<keyword evidence="4" id="KW-1185">Reference proteome</keyword>
<evidence type="ECO:0000313" key="4">
    <source>
        <dbReference type="Proteomes" id="UP001257277"/>
    </source>
</evidence>
<name>A0ABU3LHI2_9FLAO</name>
<protein>
    <recommendedName>
        <fullName evidence="5">Tetratricopeptide repeat protein</fullName>
    </recommendedName>
</protein>
<comment type="caution">
    <text evidence="3">The sequence shown here is derived from an EMBL/GenBank/DDBJ whole genome shotgun (WGS) entry which is preliminary data.</text>
</comment>
<dbReference type="Proteomes" id="UP001257277">
    <property type="component" value="Unassembled WGS sequence"/>
</dbReference>
<keyword evidence="1" id="KW-0802">TPR repeat</keyword>
<dbReference type="SUPFAM" id="SSF48452">
    <property type="entry name" value="TPR-like"/>
    <property type="match status" value="1"/>
</dbReference>
<evidence type="ECO:0000313" key="3">
    <source>
        <dbReference type="EMBL" id="MDT7833180.1"/>
    </source>
</evidence>
<accession>A0ABU3LHI2</accession>